<dbReference type="GO" id="GO:0000271">
    <property type="term" value="P:polysaccharide biosynthetic process"/>
    <property type="evidence" value="ECO:0007669"/>
    <property type="project" value="InterPro"/>
</dbReference>
<dbReference type="KEGG" id="caul:KCG34_22870"/>
<proteinExistence type="inferred from homology"/>
<dbReference type="InterPro" id="IPR007267">
    <property type="entry name" value="GtrA_DPMS_TM"/>
</dbReference>
<dbReference type="InterPro" id="IPR051401">
    <property type="entry name" value="GtrA_CellWall_Glycosyl"/>
</dbReference>
<comment type="subcellular location">
    <subcellularLocation>
        <location evidence="1">Membrane</location>
        <topology evidence="1">Multi-pass membrane protein</topology>
    </subcellularLocation>
</comment>
<keyword evidence="5 6" id="KW-0472">Membrane</keyword>
<evidence type="ECO:0000259" key="7">
    <source>
        <dbReference type="Pfam" id="PF04138"/>
    </source>
</evidence>
<comment type="similarity">
    <text evidence="2">Belongs to the GtrA family.</text>
</comment>
<keyword evidence="4 6" id="KW-1133">Transmembrane helix</keyword>
<feature type="domain" description="GtrA/DPMS transmembrane" evidence="7">
    <location>
        <begin position="533"/>
        <end position="652"/>
    </location>
</feature>
<dbReference type="PANTHER" id="PTHR38459">
    <property type="entry name" value="PROPHAGE BACTOPRENOL-LINKED GLUCOSE TRANSLOCASE HOMOLOG"/>
    <property type="match status" value="1"/>
</dbReference>
<feature type="transmembrane region" description="Helical" evidence="6">
    <location>
        <begin position="411"/>
        <end position="431"/>
    </location>
</feature>
<dbReference type="PANTHER" id="PTHR38459:SF1">
    <property type="entry name" value="PROPHAGE BACTOPRENOL-LINKED GLUCOSE TRANSLOCASE HOMOLOG"/>
    <property type="match status" value="1"/>
</dbReference>
<evidence type="ECO:0000313" key="9">
    <source>
        <dbReference type="Proteomes" id="UP000676409"/>
    </source>
</evidence>
<evidence type="ECO:0000256" key="4">
    <source>
        <dbReference type="ARBA" id="ARBA00022989"/>
    </source>
</evidence>
<dbReference type="EMBL" id="CP073078">
    <property type="protein sequence ID" value="QUD87851.1"/>
    <property type="molecule type" value="Genomic_DNA"/>
</dbReference>
<dbReference type="AlphaFoldDB" id="A0A975G0T1"/>
<organism evidence="8 9">
    <name type="scientific">Phenylobacterium montanum</name>
    <dbReference type="NCBI Taxonomy" id="2823693"/>
    <lineage>
        <taxon>Bacteria</taxon>
        <taxon>Pseudomonadati</taxon>
        <taxon>Pseudomonadota</taxon>
        <taxon>Alphaproteobacteria</taxon>
        <taxon>Caulobacterales</taxon>
        <taxon>Caulobacteraceae</taxon>
        <taxon>Phenylobacterium</taxon>
    </lineage>
</organism>
<evidence type="ECO:0000256" key="6">
    <source>
        <dbReference type="SAM" id="Phobius"/>
    </source>
</evidence>
<feature type="transmembrane region" description="Helical" evidence="6">
    <location>
        <begin position="103"/>
        <end position="123"/>
    </location>
</feature>
<reference evidence="8" key="1">
    <citation type="submission" date="2021-04" db="EMBL/GenBank/DDBJ databases">
        <title>The complete genome sequence of Caulobacter sp. S6.</title>
        <authorList>
            <person name="Tang Y."/>
            <person name="Ouyang W."/>
            <person name="Liu Q."/>
            <person name="Huang B."/>
            <person name="Guo Z."/>
            <person name="Lei P."/>
        </authorList>
    </citation>
    <scope>NUCLEOTIDE SEQUENCE</scope>
    <source>
        <strain evidence="8">S6</strain>
    </source>
</reference>
<feature type="transmembrane region" description="Helical" evidence="6">
    <location>
        <begin position="451"/>
        <end position="471"/>
    </location>
</feature>
<feature type="transmembrane region" description="Helical" evidence="6">
    <location>
        <begin position="135"/>
        <end position="154"/>
    </location>
</feature>
<feature type="transmembrane region" description="Helical" evidence="6">
    <location>
        <begin position="224"/>
        <end position="246"/>
    </location>
</feature>
<feature type="transmembrane region" description="Helical" evidence="6">
    <location>
        <begin position="558"/>
        <end position="578"/>
    </location>
</feature>
<feature type="transmembrane region" description="Helical" evidence="6">
    <location>
        <begin position="531"/>
        <end position="552"/>
    </location>
</feature>
<sequence length="674" mass="73778">MFNRLRSYLPVLAGVLMLVGVVVANGRPSVFTDTDDYFVEGRTFAYTIGYALHIKTPPPPPTDPEDIADAKQAAADLRMSHTEIGARSPYYGLLLYATQRIGTIWLTTVVQALVGAWLVFMLWRLALPGAPTWSAYAMQAAVAFGSTLPFFASFTMPDVFSGYAVSGAIMLLVYWDRLKLAERWAIGLIVGTAMTFHTSHVLDTLAITGLTGIMMLILRAKGLAPAKAVVAVLATVVCAVAATSIYKEAVHVKTGDELRRPPFLAMRVIADGPGRDYLRWACPRGAKWVLCQFKDLPLDDSQDLLWSDDRKKGIFNVTTFDNRLQMEREETSFVLHAVAFEPVQQVLASLENWAWQLTMVYLDDPLKNPHYYLTNDYWSTTNLPWLINHAADCGRDHWGCNPRLSMDASAVLHSGLFLIGLALIGLRLGLADMRAGFKQKSFVWGEERTRLLMLLTLLVAAILINGFVCGALSGPFARYQARITWLVAAGAAVGMISLVPADGRVRVPAWALRLWALPLVQVFARRIDWAFVRFGMVGVAGFTVDAVVLHAMTGLAGLSPFVGRFVSFPVAVVATWLLNRSFTFRHQTAHAPWRQALVYAAVQGAGGVANIGAYSLALTLYPPFKHMLLIPLAFGSAAGLCLTFLGSKHFAFRPAAEPQAAVAPELEFPVGGAE</sequence>
<keyword evidence="9" id="KW-1185">Reference proteome</keyword>
<keyword evidence="3 6" id="KW-0812">Transmembrane</keyword>
<feature type="transmembrane region" description="Helical" evidence="6">
    <location>
        <begin position="598"/>
        <end position="621"/>
    </location>
</feature>
<dbReference type="RefSeq" id="WP_211937902.1">
    <property type="nucleotide sequence ID" value="NZ_CP073078.1"/>
</dbReference>
<evidence type="ECO:0000256" key="1">
    <source>
        <dbReference type="ARBA" id="ARBA00004141"/>
    </source>
</evidence>
<feature type="transmembrane region" description="Helical" evidence="6">
    <location>
        <begin position="160"/>
        <end position="178"/>
    </location>
</feature>
<feature type="transmembrane region" description="Helical" evidence="6">
    <location>
        <begin position="185"/>
        <end position="218"/>
    </location>
</feature>
<feature type="transmembrane region" description="Helical" evidence="6">
    <location>
        <begin position="627"/>
        <end position="645"/>
    </location>
</feature>
<evidence type="ECO:0000313" key="8">
    <source>
        <dbReference type="EMBL" id="QUD87851.1"/>
    </source>
</evidence>
<accession>A0A975G0T1</accession>
<dbReference type="Pfam" id="PF04138">
    <property type="entry name" value="GtrA_DPMS_TM"/>
    <property type="match status" value="1"/>
</dbReference>
<evidence type="ECO:0000256" key="5">
    <source>
        <dbReference type="ARBA" id="ARBA00023136"/>
    </source>
</evidence>
<evidence type="ECO:0000256" key="2">
    <source>
        <dbReference type="ARBA" id="ARBA00009399"/>
    </source>
</evidence>
<evidence type="ECO:0000256" key="3">
    <source>
        <dbReference type="ARBA" id="ARBA00022692"/>
    </source>
</evidence>
<dbReference type="Proteomes" id="UP000676409">
    <property type="component" value="Chromosome"/>
</dbReference>
<gene>
    <name evidence="8" type="ORF">KCG34_22870</name>
</gene>
<name>A0A975G0T1_9CAUL</name>
<protein>
    <submittedName>
        <fullName evidence="8">GtrA family protein</fullName>
    </submittedName>
</protein>
<dbReference type="GO" id="GO:0005886">
    <property type="term" value="C:plasma membrane"/>
    <property type="evidence" value="ECO:0007669"/>
    <property type="project" value="TreeGrafter"/>
</dbReference>